<proteinExistence type="predicted"/>
<reference evidence="1 2" key="1">
    <citation type="journal article" date="2023" name="G3 (Bethesda)">
        <title>A chromosome-level genome assembly of Zasmidium syzygii isolated from banana leaves.</title>
        <authorList>
            <person name="van Westerhoven A.C."/>
            <person name="Mehrabi R."/>
            <person name="Talebi R."/>
            <person name="Steentjes M.B.F."/>
            <person name="Corcolon B."/>
            <person name="Chong P.A."/>
            <person name="Kema G.H.J."/>
            <person name="Seidl M.F."/>
        </authorList>
    </citation>
    <scope>NUCLEOTIDE SEQUENCE [LARGE SCALE GENOMIC DNA]</scope>
    <source>
        <strain evidence="1 2">P124</strain>
    </source>
</reference>
<dbReference type="EMBL" id="JAXOVC010000006">
    <property type="protein sequence ID" value="KAK4499896.1"/>
    <property type="molecule type" value="Genomic_DNA"/>
</dbReference>
<evidence type="ECO:0000313" key="1">
    <source>
        <dbReference type="EMBL" id="KAK4499896.1"/>
    </source>
</evidence>
<evidence type="ECO:0000313" key="2">
    <source>
        <dbReference type="Proteomes" id="UP001305779"/>
    </source>
</evidence>
<dbReference type="Pfam" id="PF06293">
    <property type="entry name" value="Kdo"/>
    <property type="match status" value="1"/>
</dbReference>
<protein>
    <recommendedName>
        <fullName evidence="3">Alpha-galactosidase A</fullName>
    </recommendedName>
</protein>
<evidence type="ECO:0008006" key="3">
    <source>
        <dbReference type="Google" id="ProtNLM"/>
    </source>
</evidence>
<dbReference type="SUPFAM" id="SSF56112">
    <property type="entry name" value="Protein kinase-like (PK-like)"/>
    <property type="match status" value="1"/>
</dbReference>
<accession>A0ABR0EF79</accession>
<dbReference type="Gene3D" id="1.10.510.10">
    <property type="entry name" value="Transferase(Phosphotransferase) domain 1"/>
    <property type="match status" value="1"/>
</dbReference>
<sequence length="285" mass="32327">MAEQECVTSPRILSMDVDPENEVESEYRIEAGGNVKYITVEPGALHTDHLSLPLSHLPTLPYNDVSWTRAHVWRDAQSGELQSRLSDRRLAGVENVWHHKSFDVLTLQRTKQLSTAAFETSIPGPQSPSSSEKVEVIAKIASFEWEIPRIERETRVYQILHERQAEDLTPRFLGHIHEHGRPMGFLLEKMQGRTHASIEDLQDCESTLKRFHALGLIHGDVNRFNFLVDRDVGGSVRLIDFENSEEVAAEEDVEQRQSAELHSLRAEFVEESGRGGGFRPASSER</sequence>
<gene>
    <name evidence="1" type="ORF">PRZ48_008082</name>
</gene>
<name>A0ABR0EF79_ZASCE</name>
<dbReference type="InterPro" id="IPR011009">
    <property type="entry name" value="Kinase-like_dom_sf"/>
</dbReference>
<dbReference type="Proteomes" id="UP001305779">
    <property type="component" value="Unassembled WGS sequence"/>
</dbReference>
<keyword evidence="2" id="KW-1185">Reference proteome</keyword>
<comment type="caution">
    <text evidence="1">The sequence shown here is derived from an EMBL/GenBank/DDBJ whole genome shotgun (WGS) entry which is preliminary data.</text>
</comment>
<organism evidence="1 2">
    <name type="scientific">Zasmidium cellare</name>
    <name type="common">Wine cellar mold</name>
    <name type="synonym">Racodium cellare</name>
    <dbReference type="NCBI Taxonomy" id="395010"/>
    <lineage>
        <taxon>Eukaryota</taxon>
        <taxon>Fungi</taxon>
        <taxon>Dikarya</taxon>
        <taxon>Ascomycota</taxon>
        <taxon>Pezizomycotina</taxon>
        <taxon>Dothideomycetes</taxon>
        <taxon>Dothideomycetidae</taxon>
        <taxon>Mycosphaerellales</taxon>
        <taxon>Mycosphaerellaceae</taxon>
        <taxon>Zasmidium</taxon>
    </lineage>
</organism>